<evidence type="ECO:0000313" key="2">
    <source>
        <dbReference type="EMBL" id="KAH7253249.1"/>
    </source>
</evidence>
<dbReference type="Proteomes" id="UP000736672">
    <property type="component" value="Unassembled WGS sequence"/>
</dbReference>
<comment type="caution">
    <text evidence="2">The sequence shown here is derived from an EMBL/GenBank/DDBJ whole genome shotgun (WGS) entry which is preliminary data.</text>
</comment>
<sequence length="64" mass="7499">MGKKFIDEYHRHVPKSEPQEDWEDRNILSSTRFNLLSSAHYPGNGETRNLALTDMQYLADIYAK</sequence>
<gene>
    <name evidence="2" type="ORF">B0J15DRAFT_549974</name>
</gene>
<evidence type="ECO:0000256" key="1">
    <source>
        <dbReference type="SAM" id="MobiDB-lite"/>
    </source>
</evidence>
<reference evidence="2" key="1">
    <citation type="journal article" date="2021" name="Nat. Commun.">
        <title>Genetic determinants of endophytism in the Arabidopsis root mycobiome.</title>
        <authorList>
            <person name="Mesny F."/>
            <person name="Miyauchi S."/>
            <person name="Thiergart T."/>
            <person name="Pickel B."/>
            <person name="Atanasova L."/>
            <person name="Karlsson M."/>
            <person name="Huettel B."/>
            <person name="Barry K.W."/>
            <person name="Haridas S."/>
            <person name="Chen C."/>
            <person name="Bauer D."/>
            <person name="Andreopoulos W."/>
            <person name="Pangilinan J."/>
            <person name="LaButti K."/>
            <person name="Riley R."/>
            <person name="Lipzen A."/>
            <person name="Clum A."/>
            <person name="Drula E."/>
            <person name="Henrissat B."/>
            <person name="Kohler A."/>
            <person name="Grigoriev I.V."/>
            <person name="Martin F.M."/>
            <person name="Hacquard S."/>
        </authorList>
    </citation>
    <scope>NUCLEOTIDE SEQUENCE</scope>
    <source>
        <strain evidence="2">FSSC 5 MPI-SDFR-AT-0091</strain>
    </source>
</reference>
<feature type="region of interest" description="Disordered" evidence="1">
    <location>
        <begin position="1"/>
        <end position="22"/>
    </location>
</feature>
<accession>A0A9P9H8S9</accession>
<name>A0A9P9H8S9_FUSSL</name>
<evidence type="ECO:0000313" key="3">
    <source>
        <dbReference type="Proteomes" id="UP000736672"/>
    </source>
</evidence>
<dbReference type="OrthoDB" id="5772781at2759"/>
<protein>
    <submittedName>
        <fullName evidence="2">Uncharacterized protein</fullName>
    </submittedName>
</protein>
<proteinExistence type="predicted"/>
<keyword evidence="3" id="KW-1185">Reference proteome</keyword>
<organism evidence="2 3">
    <name type="scientific">Fusarium solani</name>
    <name type="common">Filamentous fungus</name>
    <dbReference type="NCBI Taxonomy" id="169388"/>
    <lineage>
        <taxon>Eukaryota</taxon>
        <taxon>Fungi</taxon>
        <taxon>Dikarya</taxon>
        <taxon>Ascomycota</taxon>
        <taxon>Pezizomycotina</taxon>
        <taxon>Sordariomycetes</taxon>
        <taxon>Hypocreomycetidae</taxon>
        <taxon>Hypocreales</taxon>
        <taxon>Nectriaceae</taxon>
        <taxon>Fusarium</taxon>
        <taxon>Fusarium solani species complex</taxon>
    </lineage>
</organism>
<dbReference type="EMBL" id="JAGTJS010000011">
    <property type="protein sequence ID" value="KAH7253249.1"/>
    <property type="molecule type" value="Genomic_DNA"/>
</dbReference>
<dbReference type="AlphaFoldDB" id="A0A9P9H8S9"/>
<feature type="compositionally biased region" description="Basic and acidic residues" evidence="1">
    <location>
        <begin position="1"/>
        <end position="18"/>
    </location>
</feature>